<comment type="caution">
    <text evidence="2">The sequence shown here is derived from an EMBL/GenBank/DDBJ whole genome shotgun (WGS) entry which is preliminary data.</text>
</comment>
<protein>
    <submittedName>
        <fullName evidence="2">Uncharacterized protein</fullName>
    </submittedName>
</protein>
<proteinExistence type="predicted"/>
<sequence>MSKVVLEKVHELNESEQEETTEPDTEESTNETEIESVTATEEEESDKEPNSPKPVEGSENPEPRVEPEEEPVKLSAELEYTTPCQLLQNGMIV</sequence>
<reference evidence="2 3" key="1">
    <citation type="submission" date="2023-03" db="EMBL/GenBank/DDBJ databases">
        <title>WGS of Gossypium arboreum.</title>
        <authorList>
            <person name="Yu D."/>
        </authorList>
    </citation>
    <scope>NUCLEOTIDE SEQUENCE [LARGE SCALE GENOMIC DNA]</scope>
    <source>
        <tissue evidence="2">Leaf</tissue>
    </source>
</reference>
<evidence type="ECO:0000313" key="3">
    <source>
        <dbReference type="Proteomes" id="UP001358586"/>
    </source>
</evidence>
<evidence type="ECO:0000256" key="1">
    <source>
        <dbReference type="SAM" id="MobiDB-lite"/>
    </source>
</evidence>
<evidence type="ECO:0000313" key="2">
    <source>
        <dbReference type="EMBL" id="KAK5771729.1"/>
    </source>
</evidence>
<name>A0ABR0MES8_GOSAR</name>
<dbReference type="EMBL" id="JARKNE010000013">
    <property type="protein sequence ID" value="KAK5771729.1"/>
    <property type="molecule type" value="Genomic_DNA"/>
</dbReference>
<feature type="region of interest" description="Disordered" evidence="1">
    <location>
        <begin position="9"/>
        <end position="77"/>
    </location>
</feature>
<feature type="compositionally biased region" description="Acidic residues" evidence="1">
    <location>
        <begin position="14"/>
        <end position="46"/>
    </location>
</feature>
<dbReference type="Proteomes" id="UP001358586">
    <property type="component" value="Chromosome 13"/>
</dbReference>
<gene>
    <name evidence="2" type="ORF">PVK06_047971</name>
</gene>
<keyword evidence="3" id="KW-1185">Reference proteome</keyword>
<feature type="compositionally biased region" description="Basic and acidic residues" evidence="1">
    <location>
        <begin position="61"/>
        <end position="72"/>
    </location>
</feature>
<accession>A0ABR0MES8</accession>
<organism evidence="2 3">
    <name type="scientific">Gossypium arboreum</name>
    <name type="common">Tree cotton</name>
    <name type="synonym">Gossypium nanking</name>
    <dbReference type="NCBI Taxonomy" id="29729"/>
    <lineage>
        <taxon>Eukaryota</taxon>
        <taxon>Viridiplantae</taxon>
        <taxon>Streptophyta</taxon>
        <taxon>Embryophyta</taxon>
        <taxon>Tracheophyta</taxon>
        <taxon>Spermatophyta</taxon>
        <taxon>Magnoliopsida</taxon>
        <taxon>eudicotyledons</taxon>
        <taxon>Gunneridae</taxon>
        <taxon>Pentapetalae</taxon>
        <taxon>rosids</taxon>
        <taxon>malvids</taxon>
        <taxon>Malvales</taxon>
        <taxon>Malvaceae</taxon>
        <taxon>Malvoideae</taxon>
        <taxon>Gossypium</taxon>
    </lineage>
</organism>